<evidence type="ECO:0000256" key="1">
    <source>
        <dbReference type="SAM" id="MobiDB-lite"/>
    </source>
</evidence>
<evidence type="ECO:0000313" key="2">
    <source>
        <dbReference type="EMBL" id="KAK7262875.1"/>
    </source>
</evidence>
<feature type="region of interest" description="Disordered" evidence="1">
    <location>
        <begin position="1"/>
        <end position="25"/>
    </location>
</feature>
<dbReference type="AlphaFoldDB" id="A0AAN9EX11"/>
<comment type="caution">
    <text evidence="2">The sequence shown here is derived from an EMBL/GenBank/DDBJ whole genome shotgun (WGS) entry which is preliminary data.</text>
</comment>
<dbReference type="Proteomes" id="UP001359559">
    <property type="component" value="Unassembled WGS sequence"/>
</dbReference>
<reference evidence="2 3" key="1">
    <citation type="submission" date="2024-01" db="EMBL/GenBank/DDBJ databases">
        <title>The genomes of 5 underutilized Papilionoideae crops provide insights into root nodulation and disease resistance.</title>
        <authorList>
            <person name="Yuan L."/>
        </authorList>
    </citation>
    <scope>NUCLEOTIDE SEQUENCE [LARGE SCALE GENOMIC DNA]</scope>
    <source>
        <strain evidence="2">LY-2023</strain>
        <tissue evidence="2">Leaf</tissue>
    </source>
</reference>
<proteinExistence type="predicted"/>
<feature type="compositionally biased region" description="Low complexity" evidence="1">
    <location>
        <begin position="1"/>
        <end position="15"/>
    </location>
</feature>
<protein>
    <submittedName>
        <fullName evidence="2">Uncharacterized protein</fullName>
    </submittedName>
</protein>
<keyword evidence="3" id="KW-1185">Reference proteome</keyword>
<dbReference type="InterPro" id="IPR023214">
    <property type="entry name" value="HAD_sf"/>
</dbReference>
<sequence>MTGKKSNNFNKVNFSHSEDDYEVQDPEKELDLPLEKLNLGPRKKLLVYEPAQSKSWIKINVQILGLDRWRKKYKPLFFKELNKVWDDVNKGGPHSVSNTLLIDDKSYKAFFNPIQRVISNMFAIDLRNGLGIRRCVLQNLH</sequence>
<organism evidence="2 3">
    <name type="scientific">Clitoria ternatea</name>
    <name type="common">Butterfly pea</name>
    <dbReference type="NCBI Taxonomy" id="43366"/>
    <lineage>
        <taxon>Eukaryota</taxon>
        <taxon>Viridiplantae</taxon>
        <taxon>Streptophyta</taxon>
        <taxon>Embryophyta</taxon>
        <taxon>Tracheophyta</taxon>
        <taxon>Spermatophyta</taxon>
        <taxon>Magnoliopsida</taxon>
        <taxon>eudicotyledons</taxon>
        <taxon>Gunneridae</taxon>
        <taxon>Pentapetalae</taxon>
        <taxon>rosids</taxon>
        <taxon>fabids</taxon>
        <taxon>Fabales</taxon>
        <taxon>Fabaceae</taxon>
        <taxon>Papilionoideae</taxon>
        <taxon>50 kb inversion clade</taxon>
        <taxon>NPAAA clade</taxon>
        <taxon>indigoferoid/millettioid clade</taxon>
        <taxon>Phaseoleae</taxon>
        <taxon>Clitoria</taxon>
    </lineage>
</organism>
<name>A0AAN9EX11_CLITE</name>
<accession>A0AAN9EX11</accession>
<evidence type="ECO:0000313" key="3">
    <source>
        <dbReference type="Proteomes" id="UP001359559"/>
    </source>
</evidence>
<gene>
    <name evidence="2" type="ORF">RJT34_30456</name>
</gene>
<dbReference type="Gene3D" id="3.40.50.1000">
    <property type="entry name" value="HAD superfamily/HAD-like"/>
    <property type="match status" value="1"/>
</dbReference>
<dbReference type="EMBL" id="JAYKXN010000008">
    <property type="protein sequence ID" value="KAK7262875.1"/>
    <property type="molecule type" value="Genomic_DNA"/>
</dbReference>